<dbReference type="InterPro" id="IPR007969">
    <property type="entry name" value="DUF732"/>
</dbReference>
<name>A0A7I9YP13_MYCBU</name>
<proteinExistence type="predicted"/>
<gene>
    <name evidence="3" type="primary">lprJ</name>
    <name evidence="3" type="ORF">MBOU_24560</name>
</gene>
<keyword evidence="3" id="KW-0449">Lipoprotein</keyword>
<protein>
    <submittedName>
        <fullName evidence="3">Putative lipoprotein LprJ</fullName>
    </submittedName>
</protein>
<organism evidence="3 4">
    <name type="scientific">Mycobacterium bourgelatii</name>
    <dbReference type="NCBI Taxonomy" id="1273442"/>
    <lineage>
        <taxon>Bacteria</taxon>
        <taxon>Bacillati</taxon>
        <taxon>Actinomycetota</taxon>
        <taxon>Actinomycetes</taxon>
        <taxon>Mycobacteriales</taxon>
        <taxon>Mycobacteriaceae</taxon>
        <taxon>Mycobacterium</taxon>
    </lineage>
</organism>
<evidence type="ECO:0000256" key="1">
    <source>
        <dbReference type="SAM" id="SignalP"/>
    </source>
</evidence>
<dbReference type="Proteomes" id="UP000465360">
    <property type="component" value="Unassembled WGS sequence"/>
</dbReference>
<feature type="signal peptide" evidence="1">
    <location>
        <begin position="1"/>
        <end position="43"/>
    </location>
</feature>
<evidence type="ECO:0000313" key="3">
    <source>
        <dbReference type="EMBL" id="GFG90414.1"/>
    </source>
</evidence>
<accession>A0A7I9YP13</accession>
<feature type="chain" id="PRO_5039473782" evidence="1">
    <location>
        <begin position="44"/>
        <end position="134"/>
    </location>
</feature>
<evidence type="ECO:0000313" key="4">
    <source>
        <dbReference type="Proteomes" id="UP000465360"/>
    </source>
</evidence>
<keyword evidence="4" id="KW-1185">Reference proteome</keyword>
<dbReference type="Pfam" id="PF05305">
    <property type="entry name" value="DUF732"/>
    <property type="match status" value="1"/>
</dbReference>
<feature type="domain" description="DUF732" evidence="2">
    <location>
        <begin position="54"/>
        <end position="121"/>
    </location>
</feature>
<evidence type="ECO:0000259" key="2">
    <source>
        <dbReference type="Pfam" id="PF05305"/>
    </source>
</evidence>
<keyword evidence="1" id="KW-0732">Signal</keyword>
<comment type="caution">
    <text evidence="3">The sequence shown here is derived from an EMBL/GenBank/DDBJ whole genome shotgun (WGS) entry which is preliminary data.</text>
</comment>
<dbReference type="EMBL" id="BLKZ01000001">
    <property type="protein sequence ID" value="GFG90414.1"/>
    <property type="molecule type" value="Genomic_DNA"/>
</dbReference>
<dbReference type="AlphaFoldDB" id="A0A7I9YP13"/>
<sequence>MFATVVTMTTAQSDRKTRTTRARQASLLLALTASVFGTAGSCAAPIQADIMGNAFLAALNNAGISYGQPVSTTALGSSVCPMAMQPNGSFDAIADNLSASSGMTPQTARSFTIVAIATYCPALLTPLLPHRLQS</sequence>
<reference evidence="3 4" key="1">
    <citation type="journal article" date="2019" name="Emerg. Microbes Infect.">
        <title>Comprehensive subspecies identification of 175 nontuberculous mycobacteria species based on 7547 genomic profiles.</title>
        <authorList>
            <person name="Matsumoto Y."/>
            <person name="Kinjo T."/>
            <person name="Motooka D."/>
            <person name="Nabeya D."/>
            <person name="Jung N."/>
            <person name="Uechi K."/>
            <person name="Horii T."/>
            <person name="Iida T."/>
            <person name="Fujita J."/>
            <person name="Nakamura S."/>
        </authorList>
    </citation>
    <scope>NUCLEOTIDE SEQUENCE [LARGE SCALE GENOMIC DNA]</scope>
    <source>
        <strain evidence="3 4">JCM 30725</strain>
    </source>
</reference>